<dbReference type="EMBL" id="PJQY01000217">
    <property type="protein sequence ID" value="PQQ15751.1"/>
    <property type="molecule type" value="Genomic_DNA"/>
</dbReference>
<organism evidence="1 2">
    <name type="scientific">Prunus yedoensis var. nudiflora</name>
    <dbReference type="NCBI Taxonomy" id="2094558"/>
    <lineage>
        <taxon>Eukaryota</taxon>
        <taxon>Viridiplantae</taxon>
        <taxon>Streptophyta</taxon>
        <taxon>Embryophyta</taxon>
        <taxon>Tracheophyta</taxon>
        <taxon>Spermatophyta</taxon>
        <taxon>Magnoliopsida</taxon>
        <taxon>eudicotyledons</taxon>
        <taxon>Gunneridae</taxon>
        <taxon>Pentapetalae</taxon>
        <taxon>rosids</taxon>
        <taxon>fabids</taxon>
        <taxon>Rosales</taxon>
        <taxon>Rosaceae</taxon>
        <taxon>Amygdaloideae</taxon>
        <taxon>Amygdaleae</taxon>
        <taxon>Prunus</taxon>
    </lineage>
</organism>
<dbReference type="PANTHER" id="PTHR33645">
    <property type="entry name" value="AMINOPEPTIDASE (DUF3754)"/>
    <property type="match status" value="1"/>
</dbReference>
<dbReference type="PANTHER" id="PTHR33645:SF11">
    <property type="entry name" value="AMINOPEPTIDASE (DUF3754)"/>
    <property type="match status" value="1"/>
</dbReference>
<evidence type="ECO:0000313" key="1">
    <source>
        <dbReference type="EMBL" id="PQQ15751.1"/>
    </source>
</evidence>
<reference evidence="1 2" key="1">
    <citation type="submission" date="2018-02" db="EMBL/GenBank/DDBJ databases">
        <title>Draft genome of wild Prunus yedoensis var. nudiflora.</title>
        <authorList>
            <person name="Baek S."/>
            <person name="Kim J.-H."/>
            <person name="Choi K."/>
            <person name="Kim G.-B."/>
            <person name="Cho A."/>
            <person name="Jang H."/>
            <person name="Shin C.-H."/>
            <person name="Yu H.-J."/>
            <person name="Mun J.-H."/>
        </authorList>
    </citation>
    <scope>NUCLEOTIDE SEQUENCE [LARGE SCALE GENOMIC DNA]</scope>
    <source>
        <strain evidence="2">cv. Jeju island</strain>
        <tissue evidence="1">Leaf</tissue>
    </source>
</reference>
<sequence>MIRIERESVIPIIKPKIIMTLANLIEHSSDRAEFLKLCKRVEYTIRAWYLLQFEDLMQLYSLFDPVNGAKKLEQQNLPPKEIDVLEQNFLTYLFQVMEKSNFKIASNEEIEVAHSGQYLLNLPIVVDESKLDKKL</sequence>
<keyword evidence="2" id="KW-1185">Reference proteome</keyword>
<comment type="caution">
    <text evidence="1">The sequence shown here is derived from an EMBL/GenBank/DDBJ whole genome shotgun (WGS) entry which is preliminary data.</text>
</comment>
<gene>
    <name evidence="1" type="ORF">Pyn_33531</name>
</gene>
<dbReference type="OrthoDB" id="2020015at2759"/>
<dbReference type="AlphaFoldDB" id="A0A314ZFW3"/>
<name>A0A314ZFW3_PRUYE</name>
<dbReference type="STRING" id="2094558.A0A314ZFW3"/>
<dbReference type="Proteomes" id="UP000250321">
    <property type="component" value="Unassembled WGS sequence"/>
</dbReference>
<protein>
    <submittedName>
        <fullName evidence="1">Uncharacterized protein</fullName>
    </submittedName>
</protein>
<evidence type="ECO:0000313" key="2">
    <source>
        <dbReference type="Proteomes" id="UP000250321"/>
    </source>
</evidence>
<accession>A0A314ZFW3</accession>
<proteinExistence type="predicted"/>